<name>A0ABQ7S2S5_PICAN</name>
<keyword evidence="2" id="KW-1185">Reference proteome</keyword>
<evidence type="ECO:0000313" key="2">
    <source>
        <dbReference type="Proteomes" id="UP001197328"/>
    </source>
</evidence>
<gene>
    <name evidence="1" type="ORF">KL940_001176</name>
</gene>
<dbReference type="EMBL" id="JAHLVD010000002">
    <property type="protein sequence ID" value="KAG7852294.1"/>
    <property type="molecule type" value="Genomic_DNA"/>
</dbReference>
<organism evidence="1 2">
    <name type="scientific">Pichia angusta</name>
    <name type="common">Yeast</name>
    <name type="synonym">Hansenula polymorpha</name>
    <dbReference type="NCBI Taxonomy" id="870730"/>
    <lineage>
        <taxon>Eukaryota</taxon>
        <taxon>Fungi</taxon>
        <taxon>Dikarya</taxon>
        <taxon>Ascomycota</taxon>
        <taxon>Saccharomycotina</taxon>
        <taxon>Pichiomycetes</taxon>
        <taxon>Pichiales</taxon>
        <taxon>Pichiaceae</taxon>
        <taxon>Ogataea</taxon>
    </lineage>
</organism>
<comment type="caution">
    <text evidence="1">The sequence shown here is derived from an EMBL/GenBank/DDBJ whole genome shotgun (WGS) entry which is preliminary data.</text>
</comment>
<evidence type="ECO:0000313" key="1">
    <source>
        <dbReference type="EMBL" id="KAG7852294.1"/>
    </source>
</evidence>
<protein>
    <submittedName>
        <fullName evidence="1">Uncharacterized protein</fullName>
    </submittedName>
</protein>
<sequence length="164" mass="18762">MLSFEPKYHFLMTDNSLLSEVKLPKSSTLHQAADSTETRLIFLQRNPKTLPYKFVTDDATFNFDDPSEVPIVVDPSAKTCQSLSSKWQVNHIHRSNWLFHDHGNEQSNDRPDEITSFYLEGSRSEIFLANGDDLIPKEDLGYITQLVEIFVQRSHMLSNSSNIG</sequence>
<accession>A0ABQ7S2S5</accession>
<reference evidence="1 2" key="1">
    <citation type="journal article" date="2021" name="G3 (Bethesda)">
        <title>Genomic diversity, chromosomal rearrangements, and interspecies hybridization in the ogataea polymorpha species complex.</title>
        <authorList>
            <person name="Hanson S.J."/>
            <person name="Cinneide E.O."/>
            <person name="Salzberg L.I."/>
            <person name="Wolfe K.H."/>
            <person name="McGowan J."/>
            <person name="Fitzpatrick D.A."/>
            <person name="Matlin K."/>
        </authorList>
    </citation>
    <scope>NUCLEOTIDE SEQUENCE [LARGE SCALE GENOMIC DNA]</scope>
    <source>
        <strain evidence="1">51-138</strain>
    </source>
</reference>
<proteinExistence type="predicted"/>
<dbReference type="Proteomes" id="UP001197328">
    <property type="component" value="Unassembled WGS sequence"/>
</dbReference>